<feature type="compositionally biased region" description="Polar residues" evidence="1">
    <location>
        <begin position="108"/>
        <end position="117"/>
    </location>
</feature>
<dbReference type="EMBL" id="MLGG01000013">
    <property type="protein sequence ID" value="KAK1460408.1"/>
    <property type="molecule type" value="Genomic_DNA"/>
</dbReference>
<feature type="compositionally biased region" description="Low complexity" evidence="1">
    <location>
        <begin position="129"/>
        <end position="138"/>
    </location>
</feature>
<protein>
    <recommendedName>
        <fullName evidence="4">FAR1 domain-containing protein</fullName>
    </recommendedName>
</protein>
<name>A0AAI9UKY5_9PEZI</name>
<keyword evidence="3" id="KW-1185">Reference proteome</keyword>
<evidence type="ECO:0008006" key="4">
    <source>
        <dbReference type="Google" id="ProtNLM"/>
    </source>
</evidence>
<gene>
    <name evidence="2" type="ORF">CMEL01_03407</name>
</gene>
<feature type="compositionally biased region" description="Low complexity" evidence="1">
    <location>
        <begin position="48"/>
        <end position="58"/>
    </location>
</feature>
<evidence type="ECO:0000313" key="3">
    <source>
        <dbReference type="Proteomes" id="UP001239795"/>
    </source>
</evidence>
<evidence type="ECO:0000256" key="1">
    <source>
        <dbReference type="SAM" id="MobiDB-lite"/>
    </source>
</evidence>
<feature type="compositionally biased region" description="Polar residues" evidence="1">
    <location>
        <begin position="11"/>
        <end position="21"/>
    </location>
</feature>
<feature type="compositionally biased region" description="Pro residues" evidence="1">
    <location>
        <begin position="182"/>
        <end position="192"/>
    </location>
</feature>
<evidence type="ECO:0000313" key="2">
    <source>
        <dbReference type="EMBL" id="KAK1460408.1"/>
    </source>
</evidence>
<feature type="region of interest" description="Disordered" evidence="1">
    <location>
        <begin position="177"/>
        <end position="233"/>
    </location>
</feature>
<comment type="caution">
    <text evidence="2">The sequence shown here is derived from an EMBL/GenBank/DDBJ whole genome shotgun (WGS) entry which is preliminary data.</text>
</comment>
<dbReference type="AlphaFoldDB" id="A0AAI9UKY5"/>
<organism evidence="2 3">
    <name type="scientific">Colletotrichum melonis</name>
    <dbReference type="NCBI Taxonomy" id="1209925"/>
    <lineage>
        <taxon>Eukaryota</taxon>
        <taxon>Fungi</taxon>
        <taxon>Dikarya</taxon>
        <taxon>Ascomycota</taxon>
        <taxon>Pezizomycotina</taxon>
        <taxon>Sordariomycetes</taxon>
        <taxon>Hypocreomycetidae</taxon>
        <taxon>Glomerellales</taxon>
        <taxon>Glomerellaceae</taxon>
        <taxon>Colletotrichum</taxon>
        <taxon>Colletotrichum acutatum species complex</taxon>
    </lineage>
</organism>
<accession>A0AAI9UKY5</accession>
<sequence>MASIIEVRDVSQGQSQSNTPTKRLPPLRERPLINYGLPPSSGQPPSSPSSESSRPSVSQFYGVGDPEGQRDLITELPASILQDTRPLANDYPSMEPTLYLTRHFPKGTTKTQRTTLPRLSPEHNPSPPNEQSQQPSHPTTEQFSSALQLIRQVVGTNQQLTTALLRQQEYVRQWQQTWGPQVNPPPYSPPRPSSTRSEASFRTAASYHTPSNRSSSPPITEIPNPPIPGDPEQTYDALFDRVNNFARANGFGIVKRNRHKARGRIIRYTFQCDRFGEPRPAQGAGIRQPLKPLRTLHIAGLPR</sequence>
<dbReference type="Proteomes" id="UP001239795">
    <property type="component" value="Unassembled WGS sequence"/>
</dbReference>
<reference evidence="2 3" key="1">
    <citation type="submission" date="2016-10" db="EMBL/GenBank/DDBJ databases">
        <title>The genome sequence of Colletotrichum fioriniae PJ7.</title>
        <authorList>
            <person name="Baroncelli R."/>
        </authorList>
    </citation>
    <scope>NUCLEOTIDE SEQUENCE [LARGE SCALE GENOMIC DNA]</scope>
    <source>
        <strain evidence="2">Col 31</strain>
    </source>
</reference>
<feature type="region of interest" description="Disordered" evidence="1">
    <location>
        <begin position="1"/>
        <end position="143"/>
    </location>
</feature>
<proteinExistence type="predicted"/>